<reference evidence="2 3" key="1">
    <citation type="submission" date="2024-02" db="EMBL/GenBank/DDBJ databases">
        <authorList>
            <person name="Chen Y."/>
            <person name="Shah S."/>
            <person name="Dougan E. K."/>
            <person name="Thang M."/>
            <person name="Chan C."/>
        </authorList>
    </citation>
    <scope>NUCLEOTIDE SEQUENCE [LARGE SCALE GENOMIC DNA]</scope>
</reference>
<protein>
    <submittedName>
        <fullName evidence="2">Uncharacterized protein</fullName>
    </submittedName>
</protein>
<evidence type="ECO:0000313" key="3">
    <source>
        <dbReference type="Proteomes" id="UP001642484"/>
    </source>
</evidence>
<evidence type="ECO:0000256" key="1">
    <source>
        <dbReference type="SAM" id="MobiDB-lite"/>
    </source>
</evidence>
<gene>
    <name evidence="2" type="ORF">CCMP2556_LOCUS22764</name>
</gene>
<dbReference type="Proteomes" id="UP001642484">
    <property type="component" value="Unassembled WGS sequence"/>
</dbReference>
<comment type="caution">
    <text evidence="2">The sequence shown here is derived from an EMBL/GenBank/DDBJ whole genome shotgun (WGS) entry which is preliminary data.</text>
</comment>
<accession>A0ABP0LUJ9</accession>
<keyword evidence="3" id="KW-1185">Reference proteome</keyword>
<dbReference type="EMBL" id="CAXAMN010014269">
    <property type="protein sequence ID" value="CAK9042899.1"/>
    <property type="molecule type" value="Genomic_DNA"/>
</dbReference>
<organism evidence="2 3">
    <name type="scientific">Durusdinium trenchii</name>
    <dbReference type="NCBI Taxonomy" id="1381693"/>
    <lineage>
        <taxon>Eukaryota</taxon>
        <taxon>Sar</taxon>
        <taxon>Alveolata</taxon>
        <taxon>Dinophyceae</taxon>
        <taxon>Suessiales</taxon>
        <taxon>Symbiodiniaceae</taxon>
        <taxon>Durusdinium</taxon>
    </lineage>
</organism>
<name>A0ABP0LUJ9_9DINO</name>
<feature type="region of interest" description="Disordered" evidence="1">
    <location>
        <begin position="1"/>
        <end position="22"/>
    </location>
</feature>
<evidence type="ECO:0000313" key="2">
    <source>
        <dbReference type="EMBL" id="CAK9042899.1"/>
    </source>
</evidence>
<proteinExistence type="predicted"/>
<sequence length="125" mass="14399">MTSQRTPKQHADNLRLPRPSAANIARPTAVEPRHPCQEWSLVIGHGPATTSFLRPWPRSHFSITSFHLPDRGEQILIFGGEAYDGRELTFYSDLYRLEMGAVEVDTPLPWEWLGRRTESLRELFE</sequence>